<feature type="region of interest" description="Disordered" evidence="1">
    <location>
        <begin position="373"/>
        <end position="410"/>
    </location>
</feature>
<dbReference type="EMBL" id="JAGTXO010000072">
    <property type="protein sequence ID" value="KAG8457371.1"/>
    <property type="molecule type" value="Genomic_DNA"/>
</dbReference>
<feature type="region of interest" description="Disordered" evidence="1">
    <location>
        <begin position="621"/>
        <end position="652"/>
    </location>
</feature>
<keyword evidence="3" id="KW-1185">Reference proteome</keyword>
<feature type="compositionally biased region" description="Low complexity" evidence="1">
    <location>
        <begin position="387"/>
        <end position="405"/>
    </location>
</feature>
<feature type="region of interest" description="Disordered" evidence="1">
    <location>
        <begin position="1"/>
        <end position="21"/>
    </location>
</feature>
<dbReference type="Gene3D" id="2.60.40.10">
    <property type="entry name" value="Immunoglobulins"/>
    <property type="match status" value="1"/>
</dbReference>
<evidence type="ECO:0000256" key="1">
    <source>
        <dbReference type="SAM" id="MobiDB-lite"/>
    </source>
</evidence>
<dbReference type="SUPFAM" id="SSF49265">
    <property type="entry name" value="Fibronectin type III"/>
    <property type="match status" value="1"/>
</dbReference>
<evidence type="ECO:0000313" key="3">
    <source>
        <dbReference type="Proteomes" id="UP000751190"/>
    </source>
</evidence>
<dbReference type="InterPro" id="IPR013783">
    <property type="entry name" value="Ig-like_fold"/>
</dbReference>
<name>A0A8J6C3F9_DIALT</name>
<accession>A0A8J6C3F9</accession>
<feature type="region of interest" description="Disordered" evidence="1">
    <location>
        <begin position="739"/>
        <end position="798"/>
    </location>
</feature>
<dbReference type="InterPro" id="IPR036116">
    <property type="entry name" value="FN3_sf"/>
</dbReference>
<dbReference type="OrthoDB" id="10684670at2759"/>
<dbReference type="InterPro" id="IPR003961">
    <property type="entry name" value="FN3_dom"/>
</dbReference>
<feature type="compositionally biased region" description="Low complexity" evidence="1">
    <location>
        <begin position="634"/>
        <end position="650"/>
    </location>
</feature>
<feature type="compositionally biased region" description="Gly residues" evidence="1">
    <location>
        <begin position="743"/>
        <end position="798"/>
    </location>
</feature>
<feature type="compositionally biased region" description="Low complexity" evidence="1">
    <location>
        <begin position="487"/>
        <end position="506"/>
    </location>
</feature>
<organism evidence="2 3">
    <name type="scientific">Diacronema lutheri</name>
    <name type="common">Unicellular marine alga</name>
    <name type="synonym">Monochrysis lutheri</name>
    <dbReference type="NCBI Taxonomy" id="2081491"/>
    <lineage>
        <taxon>Eukaryota</taxon>
        <taxon>Haptista</taxon>
        <taxon>Haptophyta</taxon>
        <taxon>Pavlovophyceae</taxon>
        <taxon>Pavlovales</taxon>
        <taxon>Pavlovaceae</taxon>
        <taxon>Diacronema</taxon>
    </lineage>
</organism>
<sequence length="1730" mass="177178">MVRRPGRRRGSIEGATPSPQRALVTHDRQLAVCRGLAFIRDLGSSLLANPIVRSRHGSDLLVPFFVSPRARPGAPPAERMAIDVARQLALAWRAGALPARLPTRGADGRRCSEAGLGAGTGAGGRDGAAGAGDAGLAPVVGATSAAVSPRALRDMAQGIYALHLLGIGEPLLLARLRECVASVDVRALFHFDPSRERAPHLTTFANCACGGDSDPASRRCSACLRPLTPRARLDVLLDALVYAFHFERLTLPAPGCFFDVLRQLCNEYALATATPPPARDVLDADAASDASTGLGVADASTGLGVADASTGLGVADASTGLGVADASTGLGVAARACASAGARAAGAACAVRGGDGAARRARLSRPTVAAALPPAPRTAPVERGARGARAATGSRAGAATRPASRARTECGEAASRARDAHYLFYAMTHLVYTLNGFDQTRLGPHLLPRGVSAFLRTELSAAIVARDPDKAAEAATALRALLPARPRAPRPAAAAYGGGANAAPARLSGARADGGGKDGGGKDGGGKDGGGKDGGGTDGGGKDGGGTDGGGKDGGGVDDDTQSEALLAAATAFLLRTQSPTDGGWQCAADSPLDVFARYHATLVGVCALRRAHYEDREVEASERAEGRCERAQCGTGASGADGAASAAPGRRADADARADAATAAADGACGRVHEAVTAVTAWSGPDPALWDGPADTLLHGGERAGGWDGWEGVVFAGMRRAEGGGAIALRAWLAPRAPPTGADGGDGDGMADGGDGMADGGDGMADGGDGMADGGDGMADGGGGMADGGDGMADGGDGMADGGGGMADGVPVYCAMSSGAPRCACADARARACWSGDGARAASADAAGRGDAARAAECAPCSTQLALHRAWLESLGSAAAPLCGLQHGARFFAHRRRLADGAAAALSAPRASPLSEEKRRSLVRLLPVMRRLPIRAHALEQSRERRATELDAERRNRLERTLSVAPGATAAATDAPAARVDAASALAGGGTDARLGALARFPARSSGALALALARSRSLSTLLPPSPAITASSARSDVACAHRLERARAELAQPAAAGARARHSGARRERAERLSGARSAAELLSPGPAFGGILWAYSNTIGTIELSWDAAVGGDGEITYALFAEEGNVNFARKGLVEPPQATFNSTTFRAVLTNLTAGANYSLLVVAVDEEGDRSGNREPARVTVADVDPMLWPNNTLVKFSDATTLRSDSEEQVTLTTRELPLPDEFKVDAYFLAPLVDGDVSYVQILSINVTSEEPLFVAVLAVWQEYSFDTALDAAMFLEEGADGGPNASVALMGGEPLLNRRRLATISRTFSRTASNTFGPVVIEQTFSTSVMVTASFRIGLNRVCRRICLFLCRRGRRSPRTFCFPNPLDPFVRASASAELGASYSFNALGSVSASTAANSNIELFRGPKIRVQAGPIPIVLEPSIDLFIELSATATGEINLFTEASASIRTAVSFDTGRLTRVPPQPQFNFDSGFDLSIGGELTARIGLTFSLDVKVFDAVGLAVGVSPALVATAAGSAILDGGLFLVEQGACPTPFSIDTFEIAFQIAIPVSFVLDLPGRRGDREFPLGNLFERTFPPFFALVPPTIVPPQSFACVDTIPQLDVVASGTLQGPQTWLVDSSPPSGVTVVPGTQTGANAALSVDPLLFSSSAAPPTGSLFFVVQPLLPLPVCFVAQISLDDLLLGAGVLDADACCLGPRDCTGTGSQLCPEQELTPLVDLAS</sequence>
<feature type="region of interest" description="Disordered" evidence="1">
    <location>
        <begin position="487"/>
        <end position="560"/>
    </location>
</feature>
<protein>
    <recommendedName>
        <fullName evidence="4">Fibronectin type-III domain-containing protein</fullName>
    </recommendedName>
</protein>
<proteinExistence type="predicted"/>
<dbReference type="Proteomes" id="UP000751190">
    <property type="component" value="Unassembled WGS sequence"/>
</dbReference>
<feature type="compositionally biased region" description="Gly residues" evidence="1">
    <location>
        <begin position="532"/>
        <end position="554"/>
    </location>
</feature>
<dbReference type="CDD" id="cd00063">
    <property type="entry name" value="FN3"/>
    <property type="match status" value="1"/>
</dbReference>
<evidence type="ECO:0000313" key="2">
    <source>
        <dbReference type="EMBL" id="KAG8457371.1"/>
    </source>
</evidence>
<evidence type="ECO:0008006" key="4">
    <source>
        <dbReference type="Google" id="ProtNLM"/>
    </source>
</evidence>
<feature type="compositionally biased region" description="Basic and acidic residues" evidence="1">
    <location>
        <begin position="514"/>
        <end position="531"/>
    </location>
</feature>
<comment type="caution">
    <text evidence="2">The sequence shown here is derived from an EMBL/GenBank/DDBJ whole genome shotgun (WGS) entry which is preliminary data.</text>
</comment>
<feature type="compositionally biased region" description="Basic and acidic residues" evidence="1">
    <location>
        <begin position="621"/>
        <end position="631"/>
    </location>
</feature>
<reference evidence="2" key="1">
    <citation type="submission" date="2021-05" db="EMBL/GenBank/DDBJ databases">
        <title>The genome of the haptophyte Pavlova lutheri (Diacronema luteri, Pavlovales) - a model for lipid biosynthesis in eukaryotic algae.</title>
        <authorList>
            <person name="Hulatt C.J."/>
            <person name="Posewitz M.C."/>
        </authorList>
    </citation>
    <scope>NUCLEOTIDE SEQUENCE</scope>
    <source>
        <strain evidence="2">NIVA-4/92</strain>
    </source>
</reference>
<gene>
    <name evidence="2" type="ORF">KFE25_005052</name>
</gene>